<feature type="region of interest" description="Disordered" evidence="1">
    <location>
        <begin position="152"/>
        <end position="176"/>
    </location>
</feature>
<protein>
    <submittedName>
        <fullName evidence="2">Uncharacterized protein</fullName>
    </submittedName>
</protein>
<proteinExistence type="predicted"/>
<dbReference type="RefSeq" id="WP_195132505.1">
    <property type="nucleotide sequence ID" value="NZ_JADLQX010000025.1"/>
</dbReference>
<reference evidence="2 3" key="1">
    <citation type="submission" date="2020-10" db="EMBL/GenBank/DDBJ databases">
        <title>Identification of Nocardia species via Next-generation sequencing and recognition of intraspecies genetic diversity.</title>
        <authorList>
            <person name="Li P."/>
            <person name="Li P."/>
            <person name="Lu B."/>
        </authorList>
    </citation>
    <scope>NUCLEOTIDE SEQUENCE [LARGE SCALE GENOMIC DNA]</scope>
    <source>
        <strain evidence="2 3">BJ06-0157</strain>
    </source>
</reference>
<organism evidence="2 3">
    <name type="scientific">Nocardia amamiensis</name>
    <dbReference type="NCBI Taxonomy" id="404578"/>
    <lineage>
        <taxon>Bacteria</taxon>
        <taxon>Bacillati</taxon>
        <taxon>Actinomycetota</taxon>
        <taxon>Actinomycetes</taxon>
        <taxon>Mycobacteriales</taxon>
        <taxon>Nocardiaceae</taxon>
        <taxon>Nocardia</taxon>
    </lineage>
</organism>
<dbReference type="Proteomes" id="UP000702209">
    <property type="component" value="Unassembled WGS sequence"/>
</dbReference>
<evidence type="ECO:0000313" key="3">
    <source>
        <dbReference type="Proteomes" id="UP000702209"/>
    </source>
</evidence>
<evidence type="ECO:0000313" key="2">
    <source>
        <dbReference type="EMBL" id="MBF6301281.1"/>
    </source>
</evidence>
<keyword evidence="3" id="KW-1185">Reference proteome</keyword>
<sequence length="176" mass="19046">MQSTSKPTDPDYTLFRDEADCRHAEADDDGSPGCFLVELGQFAFSTGGAYLQAFDLAVPSLSLCFADPGGEVVWDLFQPGALLRNRPQERTSTQASMNLIPMVQSFFRRSSRTWALRVLEVQPRRRDLDPLVGGVGGGGLDGGFGRLEQIRDNAPIASPRPNSKARSAKPKACASA</sequence>
<name>A0ABS0CXG8_9NOCA</name>
<comment type="caution">
    <text evidence="2">The sequence shown here is derived from an EMBL/GenBank/DDBJ whole genome shotgun (WGS) entry which is preliminary data.</text>
</comment>
<gene>
    <name evidence="2" type="ORF">IU459_27615</name>
</gene>
<evidence type="ECO:0000256" key="1">
    <source>
        <dbReference type="SAM" id="MobiDB-lite"/>
    </source>
</evidence>
<accession>A0ABS0CXG8</accession>
<dbReference type="EMBL" id="JADLQX010000025">
    <property type="protein sequence ID" value="MBF6301281.1"/>
    <property type="molecule type" value="Genomic_DNA"/>
</dbReference>